<sequence length="334" mass="37053">MSKSEKKTTIYDIAKELEISASTVSSALNGTWKARRISEKKAMHIQQFAREKGYYINMQARGLRAAKSGMIGLLIPQHDSRFFASLAQEFDHSAKSRGLCPIVIATERESSDELQTAETLISFSVDALFIAGATDPDAISDLCTQAGVPHINLDLPGTKAPSIVTDNFSGATDLVVAIRDRFKSNSAQSLVFIGGNLDDYATKERIRGFKQATSDLPNEFCSIYAEGYQPKEVHETAKRIFAPSRPAPAGVFVNSITAFEGIIQFMQENQRHPLRRSVIGCFDYHPFLAYVPYNAFMVRQNVKEMIHLAFELWERGDTGNHIVKVKPELVINGA</sequence>
<evidence type="ECO:0000256" key="2">
    <source>
        <dbReference type="ARBA" id="ARBA00022491"/>
    </source>
</evidence>
<comment type="caution">
    <text evidence="7">The sequence shown here is derived from an EMBL/GenBank/DDBJ whole genome shotgun (WGS) entry which is preliminary data.</text>
</comment>
<keyword evidence="3" id="KW-0805">Transcription regulation</keyword>
<dbReference type="PANTHER" id="PTHR30146">
    <property type="entry name" value="LACI-RELATED TRANSCRIPTIONAL REPRESSOR"/>
    <property type="match status" value="1"/>
</dbReference>
<dbReference type="SUPFAM" id="SSF47413">
    <property type="entry name" value="lambda repressor-like DNA-binding domains"/>
    <property type="match status" value="1"/>
</dbReference>
<dbReference type="SMART" id="SM00354">
    <property type="entry name" value="HTH_LACI"/>
    <property type="match status" value="1"/>
</dbReference>
<proteinExistence type="predicted"/>
<evidence type="ECO:0000313" key="8">
    <source>
        <dbReference type="Proteomes" id="UP001156690"/>
    </source>
</evidence>
<dbReference type="GO" id="GO:0003700">
    <property type="term" value="F:DNA-binding transcription factor activity"/>
    <property type="evidence" value="ECO:0007669"/>
    <property type="project" value="TreeGrafter"/>
</dbReference>
<dbReference type="InterPro" id="IPR025997">
    <property type="entry name" value="SBP_2_dom"/>
</dbReference>
<evidence type="ECO:0000259" key="6">
    <source>
        <dbReference type="PROSITE" id="PS50932"/>
    </source>
</evidence>
<dbReference type="PANTHER" id="PTHR30146:SF45">
    <property type="entry name" value="CATABOLITE REPRESSOR_ACTIVATOR"/>
    <property type="match status" value="1"/>
</dbReference>
<dbReference type="Pfam" id="PF13407">
    <property type="entry name" value="Peripla_BP_4"/>
    <property type="match status" value="1"/>
</dbReference>
<dbReference type="Gene3D" id="1.10.260.40">
    <property type="entry name" value="lambda repressor-like DNA-binding domains"/>
    <property type="match status" value="1"/>
</dbReference>
<name>A0AAV5P3G1_9VIBR</name>
<dbReference type="SUPFAM" id="SSF53822">
    <property type="entry name" value="Periplasmic binding protein-like I"/>
    <property type="match status" value="1"/>
</dbReference>
<dbReference type="EMBL" id="BSNX01000075">
    <property type="protein sequence ID" value="GLQ76231.1"/>
    <property type="molecule type" value="Genomic_DNA"/>
</dbReference>
<organism evidence="7 8">
    <name type="scientific">Vibrio penaeicida</name>
    <dbReference type="NCBI Taxonomy" id="104609"/>
    <lineage>
        <taxon>Bacteria</taxon>
        <taxon>Pseudomonadati</taxon>
        <taxon>Pseudomonadota</taxon>
        <taxon>Gammaproteobacteria</taxon>
        <taxon>Vibrionales</taxon>
        <taxon>Vibrionaceae</taxon>
        <taxon>Vibrio</taxon>
    </lineage>
</organism>
<dbReference type="CDD" id="cd01392">
    <property type="entry name" value="HTH_LacI"/>
    <property type="match status" value="1"/>
</dbReference>
<dbReference type="InterPro" id="IPR010982">
    <property type="entry name" value="Lambda_DNA-bd_dom_sf"/>
</dbReference>
<dbReference type="InterPro" id="IPR028082">
    <property type="entry name" value="Peripla_BP_I"/>
</dbReference>
<keyword evidence="2" id="KW-0678">Repressor</keyword>
<keyword evidence="4" id="KW-0238">DNA-binding</keyword>
<evidence type="ECO:0000256" key="4">
    <source>
        <dbReference type="ARBA" id="ARBA00023125"/>
    </source>
</evidence>
<accession>A0AAV5P3G1</accession>
<dbReference type="PROSITE" id="PS50932">
    <property type="entry name" value="HTH_LACI_2"/>
    <property type="match status" value="1"/>
</dbReference>
<gene>
    <name evidence="7" type="ORF">GCM10007932_55940</name>
</gene>
<evidence type="ECO:0000256" key="1">
    <source>
        <dbReference type="ARBA" id="ARBA00022181"/>
    </source>
</evidence>
<keyword evidence="8" id="KW-1185">Reference proteome</keyword>
<dbReference type="Gene3D" id="3.40.50.2300">
    <property type="match status" value="2"/>
</dbReference>
<evidence type="ECO:0000256" key="3">
    <source>
        <dbReference type="ARBA" id="ARBA00023015"/>
    </source>
</evidence>
<reference evidence="8" key="1">
    <citation type="journal article" date="2019" name="Int. J. Syst. Evol. Microbiol.">
        <title>The Global Catalogue of Microorganisms (GCM) 10K type strain sequencing project: providing services to taxonomists for standard genome sequencing and annotation.</title>
        <authorList>
            <consortium name="The Broad Institute Genomics Platform"/>
            <consortium name="The Broad Institute Genome Sequencing Center for Infectious Disease"/>
            <person name="Wu L."/>
            <person name="Ma J."/>
        </authorList>
    </citation>
    <scope>NUCLEOTIDE SEQUENCE [LARGE SCALE GENOMIC DNA]</scope>
    <source>
        <strain evidence="8">NBRC 15640</strain>
    </source>
</reference>
<dbReference type="InterPro" id="IPR000843">
    <property type="entry name" value="HTH_LacI"/>
</dbReference>
<evidence type="ECO:0000256" key="5">
    <source>
        <dbReference type="ARBA" id="ARBA00023163"/>
    </source>
</evidence>
<keyword evidence="5" id="KW-0804">Transcription</keyword>
<dbReference type="RefSeq" id="WP_224055745.1">
    <property type="nucleotide sequence ID" value="NZ_AP025145.1"/>
</dbReference>
<dbReference type="AlphaFoldDB" id="A0AAV5P3G1"/>
<feature type="domain" description="HTH lacI-type" evidence="6">
    <location>
        <begin position="8"/>
        <end position="65"/>
    </location>
</feature>
<protein>
    <recommendedName>
        <fullName evidence="1">Autoinducer 2-binding periplasmic protein LuxP</fullName>
    </recommendedName>
</protein>
<dbReference type="GO" id="GO:0000976">
    <property type="term" value="F:transcription cis-regulatory region binding"/>
    <property type="evidence" value="ECO:0007669"/>
    <property type="project" value="TreeGrafter"/>
</dbReference>
<dbReference type="GO" id="GO:0055085">
    <property type="term" value="P:transmembrane transport"/>
    <property type="evidence" value="ECO:0007669"/>
    <property type="project" value="UniProtKB-ARBA"/>
</dbReference>
<dbReference type="CDD" id="cd06274">
    <property type="entry name" value="PBP1_FruR"/>
    <property type="match status" value="1"/>
</dbReference>
<dbReference type="Proteomes" id="UP001156690">
    <property type="component" value="Unassembled WGS sequence"/>
</dbReference>
<evidence type="ECO:0000313" key="7">
    <source>
        <dbReference type="EMBL" id="GLQ76231.1"/>
    </source>
</evidence>